<proteinExistence type="predicted"/>
<protein>
    <submittedName>
        <fullName evidence="12">Lipid A export ATP-binding/permease protein MsbA</fullName>
    </submittedName>
</protein>
<evidence type="ECO:0000256" key="3">
    <source>
        <dbReference type="ARBA" id="ARBA00022475"/>
    </source>
</evidence>
<evidence type="ECO:0000259" key="11">
    <source>
        <dbReference type="PROSITE" id="PS50929"/>
    </source>
</evidence>
<dbReference type="InterPro" id="IPR003593">
    <property type="entry name" value="AAA+_ATPase"/>
</dbReference>
<dbReference type="InterPro" id="IPR039421">
    <property type="entry name" value="Type_1_exporter"/>
</dbReference>
<keyword evidence="3" id="KW-1003">Cell membrane</keyword>
<keyword evidence="2" id="KW-0813">Transport</keyword>
<keyword evidence="5" id="KW-0547">Nucleotide-binding</keyword>
<dbReference type="InterPro" id="IPR036640">
    <property type="entry name" value="ABC1_TM_sf"/>
</dbReference>
<evidence type="ECO:0000256" key="6">
    <source>
        <dbReference type="ARBA" id="ARBA00022840"/>
    </source>
</evidence>
<dbReference type="PROSITE" id="PS00211">
    <property type="entry name" value="ABC_TRANSPORTER_1"/>
    <property type="match status" value="1"/>
</dbReference>
<dbReference type="SMART" id="SM00382">
    <property type="entry name" value="AAA"/>
    <property type="match status" value="1"/>
</dbReference>
<dbReference type="FunFam" id="3.40.50.300:FF:000221">
    <property type="entry name" value="Multidrug ABC transporter ATP-binding protein"/>
    <property type="match status" value="1"/>
</dbReference>
<evidence type="ECO:0000313" key="12">
    <source>
        <dbReference type="EMBL" id="SLM85579.1"/>
    </source>
</evidence>
<accession>A0A1X6WMT4</accession>
<evidence type="ECO:0000259" key="10">
    <source>
        <dbReference type="PROSITE" id="PS50893"/>
    </source>
</evidence>
<evidence type="ECO:0000256" key="8">
    <source>
        <dbReference type="ARBA" id="ARBA00023136"/>
    </source>
</evidence>
<dbReference type="PROSITE" id="PS50929">
    <property type="entry name" value="ABC_TM1F"/>
    <property type="match status" value="1"/>
</dbReference>
<keyword evidence="13" id="KW-1185">Reference proteome</keyword>
<dbReference type="InterPro" id="IPR011527">
    <property type="entry name" value="ABC1_TM_dom"/>
</dbReference>
<dbReference type="SUPFAM" id="SSF52540">
    <property type="entry name" value="P-loop containing nucleoside triphosphate hydrolases"/>
    <property type="match status" value="1"/>
</dbReference>
<feature type="transmembrane region" description="Helical" evidence="9">
    <location>
        <begin position="20"/>
        <end position="37"/>
    </location>
</feature>
<dbReference type="AlphaFoldDB" id="A0A1X6WMT4"/>
<evidence type="ECO:0000256" key="4">
    <source>
        <dbReference type="ARBA" id="ARBA00022692"/>
    </source>
</evidence>
<dbReference type="SUPFAM" id="SSF90123">
    <property type="entry name" value="ABC transporter transmembrane region"/>
    <property type="match status" value="1"/>
</dbReference>
<dbReference type="PANTHER" id="PTHR43394">
    <property type="entry name" value="ATP-DEPENDENT PERMEASE MDL1, MITOCHONDRIAL"/>
    <property type="match status" value="1"/>
</dbReference>
<reference evidence="13" key="1">
    <citation type="submission" date="2017-02" db="EMBL/GenBank/DDBJ databases">
        <authorList>
            <person name="Dridi B."/>
        </authorList>
    </citation>
    <scope>NUCLEOTIDE SEQUENCE [LARGE SCALE GENOMIC DNA]</scope>
    <source>
        <strain evidence="13">bH819</strain>
    </source>
</reference>
<feature type="domain" description="ABC transporter" evidence="10">
    <location>
        <begin position="334"/>
        <end position="569"/>
    </location>
</feature>
<feature type="transmembrane region" description="Helical" evidence="9">
    <location>
        <begin position="157"/>
        <end position="174"/>
    </location>
</feature>
<dbReference type="OrthoDB" id="9770415at2"/>
<sequence>MLSLMRYANKYKKQLILGPFFKLLEAVLELFLPLYMAKLIDQGIRQQNSEYAIKMGVYMLIMSIIGLICVMICQYYSSIASQGFGTELRNAVMKKINQFSHQEIDHFGSSTLITRATSDINQLQLALAMLIRLVIRAPFLSIGSIIMAFYIDVQMGVIFLLTIPIFSIILFFIMKKTVPLYKKVQQKIDRLNATISGNLSGVRVIRAFSKKEKEIKHFGEVSDDLAIAYKNVTNLSALLSPSTIFIMNLAIIAILYFGGINVNLGHLQAGQVLALINYMTQMLLALVVVSNLVVIFTRAFASAERVNEILEISPQIETSNEDIITTSWNKKKLLVFDDVSFKYTENSGYVLKNLTFSLDKNQTLGIIGPTGSGKSTLIQLIPYFYPPTKGCISVNEKEVTTYKTGDLREHIAIVPQKSALFSGTIRSNLLIGKPDATDAECFEALKWAQCLDFVESLPEKLDAQVFAQGQNFSGGQKQRLSIARALIRKPDLLIMDDCLSALDYQTDFLIRQALKKHFNESTIIIISQRVSSVKEADALLVLDEGKQVGFGTHDSLSKQSVIYQQIVQSQSEKEEIKHA</sequence>
<dbReference type="Gene3D" id="1.20.1560.10">
    <property type="entry name" value="ABC transporter type 1, transmembrane domain"/>
    <property type="match status" value="1"/>
</dbReference>
<dbReference type="InterPro" id="IPR027417">
    <property type="entry name" value="P-loop_NTPase"/>
</dbReference>
<dbReference type="Gene3D" id="3.40.50.300">
    <property type="entry name" value="P-loop containing nucleotide triphosphate hydrolases"/>
    <property type="match status" value="1"/>
</dbReference>
<dbReference type="CDD" id="cd18548">
    <property type="entry name" value="ABC_6TM_Tm287_like"/>
    <property type="match status" value="1"/>
</dbReference>
<keyword evidence="4 9" id="KW-0812">Transmembrane</keyword>
<evidence type="ECO:0000256" key="2">
    <source>
        <dbReference type="ARBA" id="ARBA00022448"/>
    </source>
</evidence>
<keyword evidence="6 12" id="KW-0067">ATP-binding</keyword>
<keyword evidence="7 9" id="KW-1133">Transmembrane helix</keyword>
<feature type="transmembrane region" description="Helical" evidence="9">
    <location>
        <begin position="133"/>
        <end position="151"/>
    </location>
</feature>
<dbReference type="GO" id="GO:0005524">
    <property type="term" value="F:ATP binding"/>
    <property type="evidence" value="ECO:0007669"/>
    <property type="project" value="UniProtKB-KW"/>
</dbReference>
<organism evidence="12 13">
    <name type="scientific">Vagococcus fluvialis bH819</name>
    <dbReference type="NCBI Taxonomy" id="1255619"/>
    <lineage>
        <taxon>Bacteria</taxon>
        <taxon>Bacillati</taxon>
        <taxon>Bacillota</taxon>
        <taxon>Bacilli</taxon>
        <taxon>Lactobacillales</taxon>
        <taxon>Enterococcaceae</taxon>
        <taxon>Vagococcus</taxon>
    </lineage>
</organism>
<feature type="transmembrane region" description="Helical" evidence="9">
    <location>
        <begin position="57"/>
        <end position="76"/>
    </location>
</feature>
<dbReference type="Pfam" id="PF00005">
    <property type="entry name" value="ABC_tran"/>
    <property type="match status" value="1"/>
</dbReference>
<dbReference type="RefSeq" id="WP_086951212.1">
    <property type="nucleotide sequence ID" value="NZ_FWFD01000008.1"/>
</dbReference>
<feature type="transmembrane region" description="Helical" evidence="9">
    <location>
        <begin position="237"/>
        <end position="258"/>
    </location>
</feature>
<evidence type="ECO:0000256" key="5">
    <source>
        <dbReference type="ARBA" id="ARBA00022741"/>
    </source>
</evidence>
<dbReference type="InterPro" id="IPR017871">
    <property type="entry name" value="ABC_transporter-like_CS"/>
</dbReference>
<name>A0A1X6WMT4_9ENTE</name>
<keyword evidence="8 9" id="KW-0472">Membrane</keyword>
<evidence type="ECO:0000256" key="1">
    <source>
        <dbReference type="ARBA" id="ARBA00004651"/>
    </source>
</evidence>
<gene>
    <name evidence="12" type="ORF">FM121_05725</name>
</gene>
<dbReference type="InterPro" id="IPR003439">
    <property type="entry name" value="ABC_transporter-like_ATP-bd"/>
</dbReference>
<dbReference type="GO" id="GO:0005886">
    <property type="term" value="C:plasma membrane"/>
    <property type="evidence" value="ECO:0007669"/>
    <property type="project" value="UniProtKB-SubCell"/>
</dbReference>
<dbReference type="GO" id="GO:0016887">
    <property type="term" value="F:ATP hydrolysis activity"/>
    <property type="evidence" value="ECO:0007669"/>
    <property type="project" value="InterPro"/>
</dbReference>
<evidence type="ECO:0000256" key="9">
    <source>
        <dbReference type="SAM" id="Phobius"/>
    </source>
</evidence>
<evidence type="ECO:0000256" key="7">
    <source>
        <dbReference type="ARBA" id="ARBA00022989"/>
    </source>
</evidence>
<dbReference type="PANTHER" id="PTHR43394:SF1">
    <property type="entry name" value="ATP-BINDING CASSETTE SUB-FAMILY B MEMBER 10, MITOCHONDRIAL"/>
    <property type="match status" value="1"/>
</dbReference>
<comment type="subcellular location">
    <subcellularLocation>
        <location evidence="1">Cell membrane</location>
        <topology evidence="1">Multi-pass membrane protein</topology>
    </subcellularLocation>
</comment>
<dbReference type="PROSITE" id="PS50893">
    <property type="entry name" value="ABC_TRANSPORTER_2"/>
    <property type="match status" value="1"/>
</dbReference>
<feature type="domain" description="ABC transmembrane type-1" evidence="11">
    <location>
        <begin position="16"/>
        <end position="298"/>
    </location>
</feature>
<dbReference type="GO" id="GO:0015421">
    <property type="term" value="F:ABC-type oligopeptide transporter activity"/>
    <property type="evidence" value="ECO:0007669"/>
    <property type="project" value="TreeGrafter"/>
</dbReference>
<feature type="transmembrane region" description="Helical" evidence="9">
    <location>
        <begin position="278"/>
        <end position="301"/>
    </location>
</feature>
<dbReference type="Proteomes" id="UP000195918">
    <property type="component" value="Unassembled WGS sequence"/>
</dbReference>
<evidence type="ECO:0000313" key="13">
    <source>
        <dbReference type="Proteomes" id="UP000195918"/>
    </source>
</evidence>
<dbReference type="Pfam" id="PF00664">
    <property type="entry name" value="ABC_membrane"/>
    <property type="match status" value="1"/>
</dbReference>
<dbReference type="EMBL" id="FWFD01000008">
    <property type="protein sequence ID" value="SLM85579.1"/>
    <property type="molecule type" value="Genomic_DNA"/>
</dbReference>